<dbReference type="Proteomes" id="UP000027265">
    <property type="component" value="Unassembled WGS sequence"/>
</dbReference>
<gene>
    <name evidence="3" type="ORF">JAAARDRAFT_205438</name>
</gene>
<evidence type="ECO:0008006" key="5">
    <source>
        <dbReference type="Google" id="ProtNLM"/>
    </source>
</evidence>
<dbReference type="OrthoDB" id="3261276at2759"/>
<protein>
    <recommendedName>
        <fullName evidence="5">Transmembrane protein</fullName>
    </recommendedName>
</protein>
<feature type="transmembrane region" description="Helical" evidence="2">
    <location>
        <begin position="510"/>
        <end position="533"/>
    </location>
</feature>
<keyword evidence="2" id="KW-0812">Transmembrane</keyword>
<proteinExistence type="predicted"/>
<dbReference type="InParanoid" id="A0A067Q2Y3"/>
<name>A0A067Q2Y3_9AGAM</name>
<evidence type="ECO:0000313" key="3">
    <source>
        <dbReference type="EMBL" id="KDQ60515.1"/>
    </source>
</evidence>
<evidence type="ECO:0000313" key="4">
    <source>
        <dbReference type="Proteomes" id="UP000027265"/>
    </source>
</evidence>
<keyword evidence="2" id="KW-0472">Membrane</keyword>
<feature type="transmembrane region" description="Helical" evidence="2">
    <location>
        <begin position="82"/>
        <end position="102"/>
    </location>
</feature>
<evidence type="ECO:0000256" key="2">
    <source>
        <dbReference type="SAM" id="Phobius"/>
    </source>
</evidence>
<organism evidence="3 4">
    <name type="scientific">Jaapia argillacea MUCL 33604</name>
    <dbReference type="NCBI Taxonomy" id="933084"/>
    <lineage>
        <taxon>Eukaryota</taxon>
        <taxon>Fungi</taxon>
        <taxon>Dikarya</taxon>
        <taxon>Basidiomycota</taxon>
        <taxon>Agaricomycotina</taxon>
        <taxon>Agaricomycetes</taxon>
        <taxon>Agaricomycetidae</taxon>
        <taxon>Jaapiales</taxon>
        <taxon>Jaapiaceae</taxon>
        <taxon>Jaapia</taxon>
    </lineage>
</organism>
<keyword evidence="4" id="KW-1185">Reference proteome</keyword>
<keyword evidence="2" id="KW-1133">Transmembrane helix</keyword>
<sequence>MPVPCDPPSMPSRFLLLQLIALWLSLCALVAITIVTVISFFHRVDCDPENPLSLLVSADNDTSSQCNQYEKLSYYVHHWSSYLQSTNIIILQAITSLTLITLRPFLLARTWKSLEADHLPLRTLQTNIALADSPQLIPGIISGWNTGFLSQPIIFVIFVGLLSRMSPLAVSSIYRSHIGPLNAALNFTGGGGLGPAVPLSYDSGFTPGEGITLGRSIVSAQSIGLIPVNKTSPHGSAPFFLDTEVQQVWQARQRTVQTLLDLDCGSSAPGRITQFPFSIAPAYWSSGDNDPESTVFDLNGVKSWMENEPELSVAYLNATYVISPGSLDTISSVIFFAANGTIEGAQQHILSPNPTSRITQIDVLVCTSTVKLQISDCEITRGFVQNCSPADPSTIPGDSDWGGVDWYIHRPYHVGVALSAVPAIMDYPYPDYLPMYMPITPSLNASRLPPTPYLTGETDTPLYHITLDYISTAMFDVGIRAMVQGLLISWPSYGNITEGSVQVIFATSDVWLQIVIIGVAFSCALASTLLSILSSRHAVELNLGRLLAISRDPKVDDVFVPYSDRRVPIPDELMEKRFAYNYDPRTKRWALRPVDGEKVSLSPVTEPTSELWHRPKRGASAMGSDEEMLLLPYKGDNVSESRP</sequence>
<dbReference type="AlphaFoldDB" id="A0A067Q2Y3"/>
<feature type="transmembrane region" description="Helical" evidence="2">
    <location>
        <begin position="20"/>
        <end position="41"/>
    </location>
</feature>
<feature type="region of interest" description="Disordered" evidence="1">
    <location>
        <begin position="600"/>
        <end position="626"/>
    </location>
</feature>
<accession>A0A067Q2Y3</accession>
<evidence type="ECO:0000256" key="1">
    <source>
        <dbReference type="SAM" id="MobiDB-lite"/>
    </source>
</evidence>
<reference evidence="4" key="1">
    <citation type="journal article" date="2014" name="Proc. Natl. Acad. Sci. U.S.A.">
        <title>Extensive sampling of basidiomycete genomes demonstrates inadequacy of the white-rot/brown-rot paradigm for wood decay fungi.</title>
        <authorList>
            <person name="Riley R."/>
            <person name="Salamov A.A."/>
            <person name="Brown D.W."/>
            <person name="Nagy L.G."/>
            <person name="Floudas D."/>
            <person name="Held B.W."/>
            <person name="Levasseur A."/>
            <person name="Lombard V."/>
            <person name="Morin E."/>
            <person name="Otillar R."/>
            <person name="Lindquist E.A."/>
            <person name="Sun H."/>
            <person name="LaButti K.M."/>
            <person name="Schmutz J."/>
            <person name="Jabbour D."/>
            <person name="Luo H."/>
            <person name="Baker S.E."/>
            <person name="Pisabarro A.G."/>
            <person name="Walton J.D."/>
            <person name="Blanchette R.A."/>
            <person name="Henrissat B."/>
            <person name="Martin F."/>
            <person name="Cullen D."/>
            <person name="Hibbett D.S."/>
            <person name="Grigoriev I.V."/>
        </authorList>
    </citation>
    <scope>NUCLEOTIDE SEQUENCE [LARGE SCALE GENOMIC DNA]</scope>
    <source>
        <strain evidence="4">MUCL 33604</strain>
    </source>
</reference>
<dbReference type="EMBL" id="KL197714">
    <property type="protein sequence ID" value="KDQ60515.1"/>
    <property type="molecule type" value="Genomic_DNA"/>
</dbReference>
<dbReference type="HOGENOM" id="CLU_422783_0_0_1"/>